<feature type="domain" description="ATP-grasp" evidence="20">
    <location>
        <begin position="681"/>
        <end position="873"/>
    </location>
</feature>
<evidence type="ECO:0000313" key="23">
    <source>
        <dbReference type="Proteomes" id="UP000002430"/>
    </source>
</evidence>
<feature type="binding site" evidence="19">
    <location>
        <position position="792"/>
    </location>
    <ligand>
        <name>ATP</name>
        <dbReference type="ChEBI" id="CHEBI:30616"/>
        <label>2</label>
    </ligand>
</feature>
<dbReference type="OrthoDB" id="9804197at2"/>
<dbReference type="EMBL" id="AM180252">
    <property type="protein sequence ID" value="CAJ54993.1"/>
    <property type="molecule type" value="Genomic_DNA"/>
</dbReference>
<comment type="function">
    <text evidence="17 19">Large subunit of the glutamine-dependent carbamoyl phosphate synthetase (CPSase). CPSase catalyzes the formation of carbamoyl phosphate from the ammonia moiety of glutamine, carbonate, and phosphate donated by ATP, constituting the first step of 2 biosynthetic pathways, one leading to arginine and/or urea and the other to pyrimidine nucleotides. The large subunit (synthetase) binds the substrates ammonia (free or transferred from glutamine from the small subunit), hydrogencarbonate and ATP and carries out an ATP-coupled ligase reaction, activating hydrogencarbonate by forming carboxy phosphate which reacts with ammonia to form carbamoyl phosphate.</text>
</comment>
<dbReference type="PROSITE" id="PS51257">
    <property type="entry name" value="PROKAR_LIPOPROTEIN"/>
    <property type="match status" value="1"/>
</dbReference>
<dbReference type="NCBIfam" id="TIGR01369">
    <property type="entry name" value="CPSaseII_lrg"/>
    <property type="match status" value="1"/>
</dbReference>
<keyword evidence="12" id="KW-0460">Magnesium</keyword>
<feature type="binding site" evidence="19">
    <location>
        <position position="210"/>
    </location>
    <ligand>
        <name>ATP</name>
        <dbReference type="ChEBI" id="CHEBI:30616"/>
        <label>1</label>
    </ligand>
</feature>
<feature type="binding site" evidence="19">
    <location>
        <position position="844"/>
    </location>
    <ligand>
        <name>ATP</name>
        <dbReference type="ChEBI" id="CHEBI:30616"/>
        <label>2</label>
    </ligand>
</feature>
<keyword evidence="8" id="KW-0479">Metal-binding</keyword>
<evidence type="ECO:0000256" key="3">
    <source>
        <dbReference type="ARBA" id="ARBA00005077"/>
    </source>
</evidence>
<dbReference type="GO" id="GO:0005737">
    <property type="term" value="C:cytoplasm"/>
    <property type="evidence" value="ECO:0007669"/>
    <property type="project" value="TreeGrafter"/>
</dbReference>
<comment type="similarity">
    <text evidence="4 19">Belongs to the CarB family.</text>
</comment>
<feature type="binding site" evidence="19">
    <location>
        <position position="717"/>
    </location>
    <ligand>
        <name>ATP</name>
        <dbReference type="ChEBI" id="CHEBI:30616"/>
        <label>2</label>
    </ligand>
</feature>
<dbReference type="FunFam" id="3.30.470.20:FF:000007">
    <property type="entry name" value="Carbamoyl-phosphate synthase large chain"/>
    <property type="match status" value="1"/>
</dbReference>
<dbReference type="SUPFAM" id="SSF52440">
    <property type="entry name" value="PreATP-grasp domain"/>
    <property type="match status" value="2"/>
</dbReference>
<dbReference type="PROSITE" id="PS00866">
    <property type="entry name" value="CPSASE_1"/>
    <property type="match status" value="2"/>
</dbReference>
<evidence type="ECO:0000256" key="17">
    <source>
        <dbReference type="ARBA" id="ARBA00057223"/>
    </source>
</evidence>
<evidence type="ECO:0000256" key="19">
    <source>
        <dbReference type="HAMAP-Rule" id="MF_01210"/>
    </source>
</evidence>
<feature type="region of interest" description="Allosteric domain" evidence="19">
    <location>
        <begin position="940"/>
        <end position="1076"/>
    </location>
</feature>
<dbReference type="GO" id="GO:0046872">
    <property type="term" value="F:metal ion binding"/>
    <property type="evidence" value="ECO:0007669"/>
    <property type="project" value="UniProtKB-KW"/>
</dbReference>
<feature type="binding site" evidence="19">
    <location>
        <position position="241"/>
    </location>
    <ligand>
        <name>ATP</name>
        <dbReference type="ChEBI" id="CHEBI:30616"/>
        <label>1</label>
    </ligand>
</feature>
<evidence type="ECO:0000256" key="11">
    <source>
        <dbReference type="ARBA" id="ARBA00022840"/>
    </source>
</evidence>
<feature type="binding site" evidence="19">
    <location>
        <position position="215"/>
    </location>
    <ligand>
        <name>ATP</name>
        <dbReference type="ChEBI" id="CHEBI:30616"/>
        <label>1</label>
    </ligand>
</feature>
<dbReference type="InterPro" id="IPR036897">
    <property type="entry name" value="CarbamoylP_synth_lsu_oligo_sf"/>
</dbReference>
<evidence type="ECO:0000313" key="22">
    <source>
        <dbReference type="EMBL" id="CAJ54993.1"/>
    </source>
</evidence>
<dbReference type="AlphaFoldDB" id="Q1MPT4"/>
<dbReference type="Gene3D" id="3.30.470.20">
    <property type="entry name" value="ATP-grasp fold, B domain"/>
    <property type="match status" value="2"/>
</dbReference>
<name>Q1MPT4_LAWIP</name>
<dbReference type="Proteomes" id="UP000002430">
    <property type="component" value="Chromosome"/>
</dbReference>
<feature type="binding site" evidence="19">
    <location>
        <position position="844"/>
    </location>
    <ligand>
        <name>Mn(2+)</name>
        <dbReference type="ChEBI" id="CHEBI:29035"/>
        <label>4</label>
    </ligand>
</feature>
<feature type="binding site" evidence="19">
    <location>
        <position position="301"/>
    </location>
    <ligand>
        <name>Mn(2+)</name>
        <dbReference type="ChEBI" id="CHEBI:29035"/>
        <label>2</label>
    </ligand>
</feature>
<feature type="binding site" evidence="19">
    <location>
        <position position="299"/>
    </location>
    <ligand>
        <name>ATP</name>
        <dbReference type="ChEBI" id="CHEBI:30616"/>
        <label>1</label>
    </ligand>
</feature>
<feature type="binding site" evidence="19">
    <location>
        <position position="832"/>
    </location>
    <ligand>
        <name>Mg(2+)</name>
        <dbReference type="ChEBI" id="CHEBI:18420"/>
        <label>3</label>
    </ligand>
</feature>
<dbReference type="SUPFAM" id="SSF52335">
    <property type="entry name" value="Methylglyoxal synthase-like"/>
    <property type="match status" value="1"/>
</dbReference>
<feature type="binding site" evidence="19">
    <location>
        <position position="764"/>
    </location>
    <ligand>
        <name>ATP</name>
        <dbReference type="ChEBI" id="CHEBI:30616"/>
        <label>2</label>
    </ligand>
</feature>
<dbReference type="UniPathway" id="UPA00070">
    <property type="reaction ID" value="UER00115"/>
</dbReference>
<proteinExistence type="inferred from homology"/>
<feature type="binding site" evidence="19">
    <location>
        <position position="832"/>
    </location>
    <ligand>
        <name>ATP</name>
        <dbReference type="ChEBI" id="CHEBI:30616"/>
        <label>2</label>
    </ligand>
</feature>
<dbReference type="GO" id="GO:0004088">
    <property type="term" value="F:carbamoyl-phosphate synthase (glutamine-hydrolyzing) activity"/>
    <property type="evidence" value="ECO:0007669"/>
    <property type="project" value="UniProtKB-UniRule"/>
</dbReference>
<dbReference type="Gene3D" id="1.10.1030.10">
    <property type="entry name" value="Carbamoyl-phosphate synthetase, large subunit oligomerisation domain"/>
    <property type="match status" value="1"/>
</dbReference>
<feature type="binding site" evidence="19">
    <location>
        <position position="757"/>
    </location>
    <ligand>
        <name>ATP</name>
        <dbReference type="ChEBI" id="CHEBI:30616"/>
        <label>2</label>
    </ligand>
</feature>
<evidence type="ECO:0000256" key="7">
    <source>
        <dbReference type="ARBA" id="ARBA00022605"/>
    </source>
</evidence>
<feature type="binding site" evidence="19">
    <location>
        <position position="299"/>
    </location>
    <ligand>
        <name>Mg(2+)</name>
        <dbReference type="ChEBI" id="CHEBI:18420"/>
        <label>2</label>
    </ligand>
</feature>
<feature type="binding site" evidence="19">
    <location>
        <position position="208"/>
    </location>
    <ligand>
        <name>ATP</name>
        <dbReference type="ChEBI" id="CHEBI:30616"/>
        <label>1</label>
    </ligand>
</feature>
<organism evidence="22 23">
    <name type="scientific">Lawsonia intracellularis (strain PHE/MN1-00)</name>
    <dbReference type="NCBI Taxonomy" id="363253"/>
    <lineage>
        <taxon>Bacteria</taxon>
        <taxon>Pseudomonadati</taxon>
        <taxon>Thermodesulfobacteriota</taxon>
        <taxon>Desulfovibrionia</taxon>
        <taxon>Desulfovibrionales</taxon>
        <taxon>Desulfovibrionaceae</taxon>
        <taxon>Lawsonia</taxon>
    </lineage>
</organism>
<feature type="binding site" evidence="19">
    <location>
        <position position="844"/>
    </location>
    <ligand>
        <name>Mn(2+)</name>
        <dbReference type="ChEBI" id="CHEBI:29035"/>
        <label>3</label>
    </ligand>
</feature>
<evidence type="ECO:0000256" key="4">
    <source>
        <dbReference type="ARBA" id="ARBA00009799"/>
    </source>
</evidence>
<dbReference type="EC" id="6.3.4.16" evidence="19"/>
<comment type="cofactor">
    <cofactor evidence="1">
        <name>Mn(2+)</name>
        <dbReference type="ChEBI" id="CHEBI:29035"/>
    </cofactor>
</comment>
<dbReference type="NCBIfam" id="NF003671">
    <property type="entry name" value="PRK05294.1"/>
    <property type="match status" value="1"/>
</dbReference>
<evidence type="ECO:0000256" key="16">
    <source>
        <dbReference type="ARBA" id="ARBA00048816"/>
    </source>
</evidence>
<evidence type="ECO:0000256" key="8">
    <source>
        <dbReference type="ARBA" id="ARBA00022723"/>
    </source>
</evidence>
<dbReference type="GO" id="GO:0006526">
    <property type="term" value="P:L-arginine biosynthetic process"/>
    <property type="evidence" value="ECO:0007669"/>
    <property type="project" value="UniProtKB-UniRule"/>
</dbReference>
<feature type="binding site" evidence="19">
    <location>
        <position position="243"/>
    </location>
    <ligand>
        <name>ATP</name>
        <dbReference type="ChEBI" id="CHEBI:30616"/>
        <label>1</label>
    </ligand>
</feature>
<dbReference type="InterPro" id="IPR005483">
    <property type="entry name" value="CPSase_dom"/>
</dbReference>
<dbReference type="SUPFAM" id="SSF48108">
    <property type="entry name" value="Carbamoyl phosphate synthetase, large subunit connection domain"/>
    <property type="match status" value="1"/>
</dbReference>
<gene>
    <name evidence="19 22" type="primary">carB</name>
    <name evidence="22" type="ordered locus">LI0939</name>
</gene>
<feature type="binding site" evidence="19">
    <location>
        <position position="299"/>
    </location>
    <ligand>
        <name>Mg(2+)</name>
        <dbReference type="ChEBI" id="CHEBI:18420"/>
        <label>1</label>
    </ligand>
</feature>
<dbReference type="InterPro" id="IPR033937">
    <property type="entry name" value="MGS_CPS_CarB"/>
</dbReference>
<feature type="binding site" evidence="19">
    <location>
        <position position="285"/>
    </location>
    <ligand>
        <name>ATP</name>
        <dbReference type="ChEBI" id="CHEBI:30616"/>
        <label>1</label>
    </ligand>
</feature>
<feature type="binding site" evidence="19">
    <location>
        <position position="844"/>
    </location>
    <ligand>
        <name>Mg(2+)</name>
        <dbReference type="ChEBI" id="CHEBI:18420"/>
        <label>4</label>
    </ligand>
</feature>
<evidence type="ECO:0000256" key="14">
    <source>
        <dbReference type="ARBA" id="ARBA00023211"/>
    </source>
</evidence>
<evidence type="ECO:0000259" key="20">
    <source>
        <dbReference type="PROSITE" id="PS50975"/>
    </source>
</evidence>
<dbReference type="eggNOG" id="COG0458">
    <property type="taxonomic scope" value="Bacteria"/>
</dbReference>
<dbReference type="InterPro" id="IPR006275">
    <property type="entry name" value="CPSase_lsu"/>
</dbReference>
<dbReference type="Pfam" id="PF02787">
    <property type="entry name" value="CPSase_L_D3"/>
    <property type="match status" value="1"/>
</dbReference>
<dbReference type="PRINTS" id="PR00098">
    <property type="entry name" value="CPSASE"/>
</dbReference>
<protein>
    <recommendedName>
        <fullName evidence="19">Carbamoyl phosphate synthase large chain</fullName>
        <ecNumber evidence="19">6.3.4.16</ecNumber>
        <ecNumber evidence="19">6.3.5.5</ecNumber>
    </recommendedName>
    <alternativeName>
        <fullName evidence="19">Carbamoyl phosphate synthetase ammonia chain</fullName>
    </alternativeName>
</protein>
<feature type="binding site" evidence="19">
    <location>
        <position position="790"/>
    </location>
    <ligand>
        <name>ATP</name>
        <dbReference type="ChEBI" id="CHEBI:30616"/>
        <label>2</label>
    </ligand>
</feature>
<evidence type="ECO:0000256" key="2">
    <source>
        <dbReference type="ARBA" id="ARBA00004812"/>
    </source>
</evidence>
<feature type="binding site" evidence="19">
    <location>
        <position position="846"/>
    </location>
    <ligand>
        <name>Mg(2+)</name>
        <dbReference type="ChEBI" id="CHEBI:18420"/>
        <label>4</label>
    </ligand>
</feature>
<dbReference type="SUPFAM" id="SSF56059">
    <property type="entry name" value="Glutathione synthetase ATP-binding domain-like"/>
    <property type="match status" value="2"/>
</dbReference>
<dbReference type="SMART" id="SM00851">
    <property type="entry name" value="MGS"/>
    <property type="match status" value="1"/>
</dbReference>
<feature type="domain" description="ATP-grasp" evidence="20">
    <location>
        <begin position="133"/>
        <end position="328"/>
    </location>
</feature>
<dbReference type="CDD" id="cd01424">
    <property type="entry name" value="MGS_CPS_II"/>
    <property type="match status" value="1"/>
</dbReference>
<comment type="domain">
    <text evidence="19">The large subunit is composed of 2 ATP-grasp domains that are involved in binding the 2 ATP molecules needed for carbamoyl phosphate synthesis. The N-terminal ATP-grasp domain (referred to as the carboxyphosphate synthetic component) catalyzes the ATP-dependent phosphorylation of hydrogencarbonate to carboxyphosphate and the subsequent nucleophilic attack by ammonia to form a carbamate intermediate. The C-terminal ATP-grasp domain (referred to as the carbamoyl phosphate synthetic component) then catalyzes the phosphorylation of carbamate with the second ATP to form the end product carbamoyl phosphate. The reactive and unstable enzyme intermediates are sequentially channeled from one active site to the next through the interior of the protein over a distance of at least 96 A.</text>
</comment>
<dbReference type="InterPro" id="IPR058047">
    <property type="entry name" value="CPSase_preATP-grasp"/>
</dbReference>
<accession>Q1MPT4</accession>
<dbReference type="Pfam" id="PF02142">
    <property type="entry name" value="MGS"/>
    <property type="match status" value="1"/>
</dbReference>
<feature type="binding site" evidence="19">
    <location>
        <position position="301"/>
    </location>
    <ligand>
        <name>Mg(2+)</name>
        <dbReference type="ChEBI" id="CHEBI:18420"/>
        <label>2</label>
    </ligand>
</feature>
<dbReference type="InterPro" id="IPR011607">
    <property type="entry name" value="MGS-like_dom"/>
</dbReference>
<keyword evidence="13 19" id="KW-0665">Pyrimidine biosynthesis</keyword>
<dbReference type="InterPro" id="IPR005480">
    <property type="entry name" value="CPSase_lsu_oligo"/>
</dbReference>
<dbReference type="RefSeq" id="WP_011527022.1">
    <property type="nucleotide sequence ID" value="NC_008011.1"/>
</dbReference>
<evidence type="ECO:0000256" key="12">
    <source>
        <dbReference type="ARBA" id="ARBA00022842"/>
    </source>
</evidence>
<dbReference type="EC" id="6.3.5.5" evidence="19"/>
<dbReference type="SMART" id="SM01096">
    <property type="entry name" value="CPSase_L_D3"/>
    <property type="match status" value="1"/>
</dbReference>
<dbReference type="PROSITE" id="PS51855">
    <property type="entry name" value="MGS"/>
    <property type="match status" value="1"/>
</dbReference>
<dbReference type="HOGENOM" id="CLU_000513_1_2_7"/>
<dbReference type="GO" id="GO:0005524">
    <property type="term" value="F:ATP binding"/>
    <property type="evidence" value="ECO:0007669"/>
    <property type="project" value="UniProtKB-UniRule"/>
</dbReference>
<evidence type="ECO:0000256" key="6">
    <source>
        <dbReference type="ARBA" id="ARBA00022598"/>
    </source>
</evidence>
<feature type="binding site" evidence="19">
    <location>
        <position position="176"/>
    </location>
    <ligand>
        <name>ATP</name>
        <dbReference type="ChEBI" id="CHEBI:30616"/>
        <label>1</label>
    </ligand>
</feature>
<feature type="domain" description="MGS-like" evidence="21">
    <location>
        <begin position="940"/>
        <end position="1076"/>
    </location>
</feature>
<dbReference type="HAMAP" id="MF_01210_A">
    <property type="entry name" value="CPSase_L_chain_A"/>
    <property type="match status" value="1"/>
</dbReference>
<dbReference type="FunFam" id="3.30.470.20:FF:000013">
    <property type="entry name" value="Carbamoyl-phosphate synthase large chain"/>
    <property type="match status" value="1"/>
</dbReference>
<evidence type="ECO:0000256" key="1">
    <source>
        <dbReference type="ARBA" id="ARBA00001936"/>
    </source>
</evidence>
<sequence>MPKRSDIKKIMVIGSGPIIIGQACEFDYSGTQGIKALKEEGYNVVLVNSNPATIMTDPTLANHTYIEPLELETVTAIIRKERPCALLPTLGGQTALNIALNLAKSGILHECGTELIGASADVIEKAESREKFRQSMENIGLKVPSSAIAKTIEEVHQIALNIPFPVIVRPAFTLGGTGGGIAYNMEDLELIAIQGLTASPTNEVMIEQSVIGWKEFEMEVVRDAADNCIIICSIENLDPMGIHTGDSITVAPAQTLSDIEYQKMRNASIAIMREIGVKTGGSNIQFGVNPKNGELVVIEMNPRVSRSSALASKATGFPIAKIAAKLAVGYTLDELRNDITYKTSAAFEPAIDYCVVKIPRFTFEKFPGAKDELTTSMKSIGEVMAIGRTFKEAFQKGLRSLETGLPGFNSSNYTFTEEELPILLRNPNSLRIVAIHQALSSGMSLNHIHTLTHIDPWFLYQFKELIEMELILHNFALSNTITASNPELRPLLLKAKQFGFSDKQLAIAWERPESDIRNLRKELDIVPTYYLVDTCAAEFEAFTPYYYSTYESAKELSLEKKKKVIIIGGGPNRIGQGIEFDYCCCHAAYALKDSNIEAIMINSNPETVSTDYDTSDRLYFEPLTFEDVMNIIAQEQPDGVVVQFGGQTPLNLALPLVRAGVPILGTSPEAIDRAENRSRFQALLQKLKLQQPANGTATSINEAASIAKTIGYPIVVRPSYVLGGRAMQIIYEEKELIHYFSLYGKDCNLDRPILIDQFLEYAIEVDVDALSDGTNVYIAGVMEHIEEAGIHSGDSSCVIPPHSLSQELIEDIKSQTTALAKELQVIGLMNIQFAIKDNVIYILEVNPRASRTTPFVSKATGVPLPYLAMQVMLGVSLKELNPWAIEKTGYVSVKESVFPFHRFPGVDIVLGPEMKSTGEVMGIASTFEEAFLKGQQGVGQYLPSTGKVFFSVNDRDKPLLIDIAKQYLQLGFELIATSGTAVLLSKNNIPVQHVLKVYEGRPNIIDLIKNGDIALVINTPSGKQTTNDSRTIRQATLQYNIPYSTTLAGAKAIARAIQASRDTPIQVKSIQEYYNL</sequence>
<feature type="binding site" evidence="19">
    <location>
        <position position="299"/>
    </location>
    <ligand>
        <name>Mn(2+)</name>
        <dbReference type="ChEBI" id="CHEBI:29035"/>
        <label>2</label>
    </ligand>
</feature>
<feature type="region of interest" description="Carboxyphosphate synthetic domain" evidence="19">
    <location>
        <begin position="1"/>
        <end position="402"/>
    </location>
</feature>
<keyword evidence="6 19" id="KW-0436">Ligase</keyword>
<dbReference type="Gene3D" id="3.40.50.20">
    <property type="match status" value="2"/>
</dbReference>
<dbReference type="GO" id="GO:0006541">
    <property type="term" value="P:glutamine metabolic process"/>
    <property type="evidence" value="ECO:0007669"/>
    <property type="project" value="TreeGrafter"/>
</dbReference>
<keyword evidence="11 19" id="KW-0067">ATP-binding</keyword>
<evidence type="ECO:0000259" key="21">
    <source>
        <dbReference type="PROSITE" id="PS51855"/>
    </source>
</evidence>
<dbReference type="Pfam" id="PF25596">
    <property type="entry name" value="CPSase_L_D1"/>
    <property type="match status" value="2"/>
</dbReference>
<evidence type="ECO:0000256" key="15">
    <source>
        <dbReference type="ARBA" id="ARBA00047359"/>
    </source>
</evidence>
<dbReference type="InterPro" id="IPR005479">
    <property type="entry name" value="CPAse_ATP-bd"/>
</dbReference>
<evidence type="ECO:0000256" key="9">
    <source>
        <dbReference type="ARBA" id="ARBA00022737"/>
    </source>
</evidence>
<dbReference type="GO" id="GO:0044205">
    <property type="term" value="P:'de novo' UMP biosynthetic process"/>
    <property type="evidence" value="ECO:0007669"/>
    <property type="project" value="UniProtKB-UniRule"/>
</dbReference>
<evidence type="ECO:0000256" key="10">
    <source>
        <dbReference type="ARBA" id="ARBA00022741"/>
    </source>
</evidence>
<feature type="binding site" evidence="19">
    <location>
        <position position="129"/>
    </location>
    <ligand>
        <name>ATP</name>
        <dbReference type="ChEBI" id="CHEBI:30616"/>
        <label>1</label>
    </ligand>
</feature>
<dbReference type="STRING" id="363253.LI0939"/>
<keyword evidence="10 19" id="KW-0547">Nucleotide-binding</keyword>
<dbReference type="FunFam" id="3.40.50.20:FF:000001">
    <property type="entry name" value="Carbamoyl-phosphate synthase large chain"/>
    <property type="match status" value="1"/>
</dbReference>
<feature type="binding site" evidence="19">
    <location>
        <position position="285"/>
    </location>
    <ligand>
        <name>Mg(2+)</name>
        <dbReference type="ChEBI" id="CHEBI:18420"/>
        <label>1</label>
    </ligand>
</feature>
<dbReference type="Gene3D" id="3.40.50.1380">
    <property type="entry name" value="Methylglyoxal synthase-like domain"/>
    <property type="match status" value="1"/>
</dbReference>
<dbReference type="Pfam" id="PF02786">
    <property type="entry name" value="CPSase_L_D2"/>
    <property type="match status" value="2"/>
</dbReference>
<feature type="binding site" evidence="19">
    <location>
        <position position="791"/>
    </location>
    <ligand>
        <name>ATP</name>
        <dbReference type="ChEBI" id="CHEBI:30616"/>
        <label>2</label>
    </ligand>
</feature>
<feature type="binding site" evidence="19">
    <location>
        <position position="846"/>
    </location>
    <ligand>
        <name>Mn(2+)</name>
        <dbReference type="ChEBI" id="CHEBI:29035"/>
        <label>4</label>
    </ligand>
</feature>
<dbReference type="UniPathway" id="UPA00068">
    <property type="reaction ID" value="UER00171"/>
</dbReference>
<feature type="binding site" evidence="19">
    <location>
        <position position="242"/>
    </location>
    <ligand>
        <name>ATP</name>
        <dbReference type="ChEBI" id="CHEBI:30616"/>
        <label>1</label>
    </ligand>
</feature>
<dbReference type="PROSITE" id="PS00867">
    <property type="entry name" value="CPSASE_2"/>
    <property type="match status" value="2"/>
</dbReference>
<dbReference type="NCBIfam" id="NF009455">
    <property type="entry name" value="PRK12815.1"/>
    <property type="match status" value="1"/>
</dbReference>
<dbReference type="InterPro" id="IPR011761">
    <property type="entry name" value="ATP-grasp"/>
</dbReference>
<feature type="binding site" evidence="19">
    <location>
        <position position="175"/>
    </location>
    <ligand>
        <name>ATP</name>
        <dbReference type="ChEBI" id="CHEBI:30616"/>
        <label>1</label>
    </ligand>
</feature>
<dbReference type="InterPro" id="IPR036914">
    <property type="entry name" value="MGS-like_dom_sf"/>
</dbReference>
<dbReference type="InterPro" id="IPR016185">
    <property type="entry name" value="PreATP-grasp_dom_sf"/>
</dbReference>
<dbReference type="KEGG" id="lip:LI0939"/>
<dbReference type="PROSITE" id="PS50975">
    <property type="entry name" value="ATP_GRASP"/>
    <property type="match status" value="2"/>
</dbReference>
<keyword evidence="5 19" id="KW-0055">Arginine biosynthesis</keyword>
<evidence type="ECO:0000256" key="13">
    <source>
        <dbReference type="ARBA" id="ARBA00022975"/>
    </source>
</evidence>
<keyword evidence="23" id="KW-1185">Reference proteome</keyword>
<comment type="pathway">
    <text evidence="3 19">Amino-acid biosynthesis; L-arginine biosynthesis; carbamoyl phosphate from bicarbonate: step 1/1.</text>
</comment>
<feature type="binding site" evidence="19">
    <location>
        <position position="844"/>
    </location>
    <ligand>
        <name>Mg(2+)</name>
        <dbReference type="ChEBI" id="CHEBI:18420"/>
        <label>3</label>
    </ligand>
</feature>
<comment type="cofactor">
    <cofactor evidence="19">
        <name>Mg(2+)</name>
        <dbReference type="ChEBI" id="CHEBI:18420"/>
    </cofactor>
    <cofactor evidence="19">
        <name>Mn(2+)</name>
        <dbReference type="ChEBI" id="CHEBI:29035"/>
    </cofactor>
    <text evidence="19">Binds 4 Mg(2+) or Mn(2+) ions per subunit.</text>
</comment>
<keyword evidence="14" id="KW-0464">Manganese</keyword>
<evidence type="ECO:0000256" key="5">
    <source>
        <dbReference type="ARBA" id="ARBA00022571"/>
    </source>
</evidence>
<reference evidence="22 23" key="1">
    <citation type="submission" date="2005-11" db="EMBL/GenBank/DDBJ databases">
        <title>The complete genome sequence of Lawsonia intracellularis: the causative agent of proliferative enteropathy.</title>
        <authorList>
            <person name="Kaur K."/>
            <person name="Zhang Q."/>
            <person name="Beckler D."/>
            <person name="Munir S."/>
            <person name="Li L."/>
            <person name="Kinsley K."/>
            <person name="Herron L."/>
            <person name="Peterson A."/>
            <person name="May B."/>
            <person name="Singh S."/>
            <person name="Gebhart C."/>
            <person name="Kapur V."/>
        </authorList>
    </citation>
    <scope>NUCLEOTIDE SEQUENCE [LARGE SCALE GENOMIC DNA]</scope>
    <source>
        <strain evidence="22 23">PHE/MN1-00</strain>
    </source>
</reference>
<feature type="binding site" evidence="19">
    <location>
        <position position="299"/>
    </location>
    <ligand>
        <name>Mn(2+)</name>
        <dbReference type="ChEBI" id="CHEBI:29035"/>
        <label>1</label>
    </ligand>
</feature>
<dbReference type="GO" id="GO:0004087">
    <property type="term" value="F:carbamoyl-phosphate synthase (ammonia) activity"/>
    <property type="evidence" value="ECO:0007669"/>
    <property type="project" value="UniProtKB-EC"/>
</dbReference>
<evidence type="ECO:0000256" key="18">
    <source>
        <dbReference type="ARBA" id="ARBA00062056"/>
    </source>
</evidence>
<feature type="binding site" evidence="19">
    <location>
        <position position="789"/>
    </location>
    <ligand>
        <name>ATP</name>
        <dbReference type="ChEBI" id="CHEBI:30616"/>
        <label>2</label>
    </ligand>
</feature>
<keyword evidence="9 19" id="KW-0677">Repeat</keyword>
<keyword evidence="7 19" id="KW-0028">Amino-acid biosynthesis</keyword>
<comment type="catalytic activity">
    <reaction evidence="15 19">
        <text>hydrogencarbonate + NH4(+) + 2 ATP = carbamoyl phosphate + 2 ADP + phosphate + 2 H(+)</text>
        <dbReference type="Rhea" id="RHEA:18029"/>
        <dbReference type="ChEBI" id="CHEBI:15378"/>
        <dbReference type="ChEBI" id="CHEBI:17544"/>
        <dbReference type="ChEBI" id="CHEBI:28938"/>
        <dbReference type="ChEBI" id="CHEBI:30616"/>
        <dbReference type="ChEBI" id="CHEBI:43474"/>
        <dbReference type="ChEBI" id="CHEBI:58228"/>
        <dbReference type="ChEBI" id="CHEBI:456216"/>
        <dbReference type="EC" id="6.3.4.16"/>
    </reaction>
</comment>
<feature type="region of interest" description="Carbamoyl phosphate synthetic domain" evidence="19">
    <location>
        <begin position="557"/>
        <end position="939"/>
    </location>
</feature>
<feature type="binding site" evidence="19">
    <location>
        <position position="285"/>
    </location>
    <ligand>
        <name>Mn(2+)</name>
        <dbReference type="ChEBI" id="CHEBI:29035"/>
        <label>1</label>
    </ligand>
</feature>
<comment type="pathway">
    <text evidence="2 19">Pyrimidine metabolism; UMP biosynthesis via de novo pathway; (S)-dihydroorotate from bicarbonate: step 1/3.</text>
</comment>
<dbReference type="FunFam" id="1.10.1030.10:FF:000002">
    <property type="entry name" value="Carbamoyl-phosphate synthase large chain"/>
    <property type="match status" value="1"/>
</dbReference>
<dbReference type="HAMAP" id="MF_01210_B">
    <property type="entry name" value="CPSase_L_chain_B"/>
    <property type="match status" value="1"/>
</dbReference>
<comment type="catalytic activity">
    <reaction evidence="16 19">
        <text>hydrogencarbonate + L-glutamine + 2 ATP + H2O = carbamoyl phosphate + L-glutamate + 2 ADP + phosphate + 2 H(+)</text>
        <dbReference type="Rhea" id="RHEA:18633"/>
        <dbReference type="ChEBI" id="CHEBI:15377"/>
        <dbReference type="ChEBI" id="CHEBI:15378"/>
        <dbReference type="ChEBI" id="CHEBI:17544"/>
        <dbReference type="ChEBI" id="CHEBI:29985"/>
        <dbReference type="ChEBI" id="CHEBI:30616"/>
        <dbReference type="ChEBI" id="CHEBI:43474"/>
        <dbReference type="ChEBI" id="CHEBI:58228"/>
        <dbReference type="ChEBI" id="CHEBI:58359"/>
        <dbReference type="ChEBI" id="CHEBI:456216"/>
        <dbReference type="EC" id="6.3.5.5"/>
    </reaction>
</comment>
<feature type="binding site" evidence="19">
    <location>
        <position position="832"/>
    </location>
    <ligand>
        <name>Mn(2+)</name>
        <dbReference type="ChEBI" id="CHEBI:29035"/>
        <label>3</label>
    </ligand>
</feature>
<dbReference type="PANTHER" id="PTHR11405">
    <property type="entry name" value="CARBAMOYLTRANSFERASE FAMILY MEMBER"/>
    <property type="match status" value="1"/>
</dbReference>
<dbReference type="Gene3D" id="3.30.1490.20">
    <property type="entry name" value="ATP-grasp fold, A domain"/>
    <property type="match status" value="1"/>
</dbReference>
<feature type="binding site" evidence="19">
    <location>
        <position position="759"/>
    </location>
    <ligand>
        <name>ATP</name>
        <dbReference type="ChEBI" id="CHEBI:30616"/>
        <label>2</label>
    </ligand>
</feature>
<dbReference type="FunFam" id="3.40.50.20:FF:000003">
    <property type="entry name" value="Carbamoyl-phosphate synthase large chain"/>
    <property type="match status" value="1"/>
</dbReference>
<feature type="binding site" evidence="19">
    <location>
        <position position="169"/>
    </location>
    <ligand>
        <name>ATP</name>
        <dbReference type="ChEBI" id="CHEBI:30616"/>
        <label>1</label>
    </ligand>
</feature>
<comment type="caution">
    <text evidence="19">Lacks conserved residue(s) required for the propagation of feature annotation.</text>
</comment>
<comment type="subunit">
    <text evidence="18 19">Composed of two chains; the small (or glutamine) chain promotes the hydrolysis of glutamine to ammonia, which is used by the large (or ammonia) chain to synthesize carbamoyl phosphate. Tetramer of heterodimers (alpha,beta)4.</text>
</comment>
<dbReference type="InterPro" id="IPR013815">
    <property type="entry name" value="ATP_grasp_subdomain_1"/>
</dbReference>
<dbReference type="PANTHER" id="PTHR11405:SF53">
    <property type="entry name" value="CARBAMOYL-PHOSPHATE SYNTHASE [AMMONIA], MITOCHONDRIAL"/>
    <property type="match status" value="1"/>
</dbReference>